<dbReference type="Pfam" id="PF04898">
    <property type="entry name" value="Glu_syn_central"/>
    <property type="match status" value="1"/>
</dbReference>
<dbReference type="GO" id="GO:0016041">
    <property type="term" value="F:glutamate synthase (ferredoxin) activity"/>
    <property type="evidence" value="ECO:0007669"/>
    <property type="project" value="UniProtKB-EC"/>
</dbReference>
<dbReference type="PANTHER" id="PTHR11938">
    <property type="entry name" value="FAD NADPH DEHYDROGENASE/OXIDOREDUCTASE"/>
    <property type="match status" value="1"/>
</dbReference>
<reference evidence="28" key="1">
    <citation type="submission" date="2021-02" db="EMBL/GenBank/DDBJ databases">
        <title>First Annotated Genome of the Yellow-green Alga Tribonema minus.</title>
        <authorList>
            <person name="Mahan K.M."/>
        </authorList>
    </citation>
    <scope>NUCLEOTIDE SEQUENCE</scope>
    <source>
        <strain evidence="28">UTEX B ZZ1240</strain>
    </source>
</reference>
<dbReference type="CDD" id="cd00982">
    <property type="entry name" value="gltB_C"/>
    <property type="match status" value="1"/>
</dbReference>
<dbReference type="InterPro" id="IPR002932">
    <property type="entry name" value="Glu_synthdom"/>
</dbReference>
<dbReference type="GO" id="GO:0051538">
    <property type="term" value="F:3 iron, 4 sulfur cluster binding"/>
    <property type="evidence" value="ECO:0007669"/>
    <property type="project" value="UniProtKB-KW"/>
</dbReference>
<name>A0A835YLR4_9STRA</name>
<evidence type="ECO:0000256" key="1">
    <source>
        <dbReference type="ARBA" id="ARBA00001917"/>
    </source>
</evidence>
<comment type="function">
    <text evidence="24">Forms L-glutamate from L-glutamine and 2-oxoglutarate. Represents an alternative pathway to L-glutamate dehydrogenase for the biosynthesis of L-glutamate. Participates with glutamine synthetase in ammonia assimilation processes. The enzyme is specific for NADH, L-glutamine and 2-oxoglutarate.</text>
</comment>
<dbReference type="OrthoDB" id="4327079at2759"/>
<dbReference type="EMBL" id="JAFCMP010000530">
    <property type="protein sequence ID" value="KAG5177021.1"/>
    <property type="molecule type" value="Genomic_DNA"/>
</dbReference>
<protein>
    <recommendedName>
        <fullName evidence="25">Glutamate synthase [NADH]</fullName>
        <ecNumber evidence="20">1.4.1.14</ecNumber>
        <ecNumber evidence="22">1.4.7.1</ecNumber>
    </recommendedName>
</protein>
<keyword evidence="19" id="KW-0003">3Fe-4S</keyword>
<keyword evidence="10" id="KW-0285">Flavoprotein</keyword>
<evidence type="ECO:0000256" key="10">
    <source>
        <dbReference type="ARBA" id="ARBA00022630"/>
    </source>
</evidence>
<comment type="caution">
    <text evidence="28">The sequence shown here is derived from an EMBL/GenBank/DDBJ whole genome shotgun (WGS) entry which is preliminary data.</text>
</comment>
<dbReference type="PANTHER" id="PTHR11938:SF133">
    <property type="entry name" value="GLUTAMATE SYNTHASE (NADH)"/>
    <property type="match status" value="1"/>
</dbReference>
<evidence type="ECO:0000256" key="25">
    <source>
        <dbReference type="ARBA" id="ARBA00068518"/>
    </source>
</evidence>
<comment type="pathway">
    <text evidence="4">Energy metabolism; nitrogen metabolism.</text>
</comment>
<feature type="domain" description="Glutamine amidotransferase type-2" evidence="27">
    <location>
        <begin position="56"/>
        <end position="460"/>
    </location>
</feature>
<keyword evidence="15" id="KW-0560">Oxidoreductase</keyword>
<dbReference type="Pfam" id="PF01493">
    <property type="entry name" value="GXGXG"/>
    <property type="match status" value="1"/>
</dbReference>
<dbReference type="Pfam" id="PF01645">
    <property type="entry name" value="Glu_synthase"/>
    <property type="match status" value="1"/>
</dbReference>
<dbReference type="GO" id="GO:0019676">
    <property type="term" value="P:ammonia assimilation cycle"/>
    <property type="evidence" value="ECO:0007669"/>
    <property type="project" value="TreeGrafter"/>
</dbReference>
<dbReference type="SUPFAM" id="SSF51395">
    <property type="entry name" value="FMN-linked oxidoreductases"/>
    <property type="match status" value="1"/>
</dbReference>
<evidence type="ECO:0000256" key="16">
    <source>
        <dbReference type="ARBA" id="ARBA00023004"/>
    </source>
</evidence>
<evidence type="ECO:0000256" key="11">
    <source>
        <dbReference type="ARBA" id="ARBA00022643"/>
    </source>
</evidence>
<evidence type="ECO:0000256" key="7">
    <source>
        <dbReference type="ARBA" id="ARBA00009716"/>
    </source>
</evidence>
<accession>A0A835YLR4</accession>
<evidence type="ECO:0000313" key="29">
    <source>
        <dbReference type="Proteomes" id="UP000664859"/>
    </source>
</evidence>
<keyword evidence="12" id="KW-0479">Metal-binding</keyword>
<evidence type="ECO:0000256" key="14">
    <source>
        <dbReference type="ARBA" id="ARBA00022962"/>
    </source>
</evidence>
<evidence type="ECO:0000313" key="28">
    <source>
        <dbReference type="EMBL" id="KAG5177021.1"/>
    </source>
</evidence>
<dbReference type="SUPFAM" id="SSF56235">
    <property type="entry name" value="N-terminal nucleophile aminohydrolases (Ntn hydrolases)"/>
    <property type="match status" value="1"/>
</dbReference>
<sequence length="1571" mass="170827">MFRVLRNAGAGSRALVAAKRSAARGTASVSKPSSAVRVFPKGRMGLYDPALEKDSCGVGLCVQLKSKASRAIVVDANEMLVRMTHRGACGCEENTGDGAGMLVAIPDAFMRRVAKEAGIHSLPAVGKYAVGNVFVPKIPEAIPEAKAIIERAVRARGMGVLGWREVPYDNSMIGATAKSTEPYILQVFVENSADTPNWDFERELFRVRKVATAEADGVPVLNVSDTQSFYVCSLSSRTITYKGQLSPEQVMPYFLDLQQDDFTSHIALVHSRFSTNTFPSWNRAQPNRMMCHNGEINTLRGNKNWMYARGGMMHSSYFGDDTHQLLPACSDNMSDSGNFDSVLETMVKGGAREIPEVMMAMVPEAWQDNQFLSPTKAAFYEYNSCIMEPWDGPAMMAFTDGRFIGATLDRNGLRPSRYYVTDDDRVLLSSEVGVLPGEDDAGVKIKARLEPGKMFLVDLEKGAIIPDDVVKEDYASRLPYADWLERNMLNLKDWAASTVTKYKVPRFNFADSTRRFNMFGYTAETMDVLLLPMAIGGREALGSMGNDAPLAVLSEKPRLIFDYFKQLFAQVTNPPIDPIREEMVMSLACPVGPEANMLEVTPEHCSRLLVTNPILTLGEMQALKDTSYRGWRTRVLDCTFPAGSGTDGLNEALDALCAEASEALNGGRIQGLVLSDRMAGPDRMPIPSLLACGAVHQHLLQTKQRLKTGIFVEAGDAREVHDMATLIGYGADGVCPWVGYEALAKMNNDGQVAAKAKQAFANEELFKTYRKSLSKGILKVMSKMGISTLQSYKGAQVFEAVGLADDIVDRCFTGTTSRLQGTGLEALYTDIQTLHGKAYPAHSNAAPLMDNYGMYHYRDGGEAHLNNPETMVYLQMAARNNSREAYRQYSEAVTKANAKVTLRGLLRFKSDPAAAIPIDEVEPATQIMKRFCTGAMSLGSISRETHETLAIAVNTIGGRSNTGEGGEDPERFADSRRSSIKQVASGRFGVTSNYLANSDQIQIKMAQGAKPGEGGELPGNKVTRYIAKNRHTTPGVGLISPPPHHDIYSIEDLAQLIHDLKNANPNGEVSVKLVSEVGVGVVAAGVAKAKADHITVSGHDGGTGAAVWTAIKGAGLPWELGVAEAQQTLVLNDLRSRVRLQTDGQLKNGRDIAIAALLGAEEFAFSTAPLIAMGCVMMRKCHLNTCPVGVATQDPELRRKFTGKPEHVVNFFYLMAEELRGLMAEMGFRTVEEMVGRVDMLEVNPDVLHYKSRGLDLTPLLTPASSLNEAHSGLTKKMEQDHGLAARIDHRIIAAAKDALEKKTPVSLEMPISNLDRTTGTILSYEISTRYGEEGLPDDTIHVKFSGHAGQSFGFCLAKGVHLEVDGDANDYVGKGLSGGKISVYPTKRLLDKGFKAEDNVIVGNTCLYGATSGKAFLRGRAGERFCVRNSGALAVVEGVGDHGCEYMTGGEMVCLGPTGRNFAAGMSGGIAYVYDPESAFPSRCNMGMVALESVIDPEESEKLRQHVEEHFKYTGSTVAQRLLDNWSSSVSAFVKVYPHDYKRVIEDTQAAIAAGTYSEEDEDSRSFAVA</sequence>
<evidence type="ECO:0000256" key="5">
    <source>
        <dbReference type="ARBA" id="ARBA00004909"/>
    </source>
</evidence>
<keyword evidence="18" id="KW-0314">Glutamate biosynthesis</keyword>
<organism evidence="28 29">
    <name type="scientific">Tribonema minus</name>
    <dbReference type="NCBI Taxonomy" id="303371"/>
    <lineage>
        <taxon>Eukaryota</taxon>
        <taxon>Sar</taxon>
        <taxon>Stramenopiles</taxon>
        <taxon>Ochrophyta</taxon>
        <taxon>PX clade</taxon>
        <taxon>Xanthophyceae</taxon>
        <taxon>Tribonematales</taxon>
        <taxon>Tribonemataceae</taxon>
        <taxon>Tribonema</taxon>
    </lineage>
</organism>
<keyword evidence="29" id="KW-1185">Reference proteome</keyword>
<dbReference type="UniPathway" id="UPA00045"/>
<evidence type="ECO:0000256" key="18">
    <source>
        <dbReference type="ARBA" id="ARBA00023164"/>
    </source>
</evidence>
<dbReference type="FunFam" id="2.160.20.60:FF:000001">
    <property type="entry name" value="Glutamate synthase, large subunit"/>
    <property type="match status" value="1"/>
</dbReference>
<keyword evidence="14" id="KW-0315">Glutamine amidotransferase</keyword>
<dbReference type="FunFam" id="3.60.20.10:FF:000001">
    <property type="entry name" value="Glutamate synthase, large subunit"/>
    <property type="match status" value="1"/>
</dbReference>
<dbReference type="Gene3D" id="3.20.20.70">
    <property type="entry name" value="Aldolase class I"/>
    <property type="match status" value="2"/>
</dbReference>
<evidence type="ECO:0000259" key="27">
    <source>
        <dbReference type="PROSITE" id="PS51278"/>
    </source>
</evidence>
<keyword evidence="17" id="KW-0411">Iron-sulfur</keyword>
<dbReference type="InterPro" id="IPR017932">
    <property type="entry name" value="GATase_2_dom"/>
</dbReference>
<dbReference type="InterPro" id="IPR006982">
    <property type="entry name" value="Glu_synth_centr_N"/>
</dbReference>
<comment type="cofactor">
    <cofactor evidence="1">
        <name>FMN</name>
        <dbReference type="ChEBI" id="CHEBI:58210"/>
    </cofactor>
</comment>
<keyword evidence="16" id="KW-0408">Iron</keyword>
<comment type="cofactor">
    <cofactor evidence="2">
        <name>[3Fe-4S] cluster</name>
        <dbReference type="ChEBI" id="CHEBI:21137"/>
    </cofactor>
</comment>
<dbReference type="NCBIfam" id="NF008730">
    <property type="entry name" value="PRK11750.1"/>
    <property type="match status" value="1"/>
</dbReference>
<dbReference type="Gene3D" id="2.160.20.60">
    <property type="entry name" value="Glutamate synthase, alpha subunit, C-terminal domain"/>
    <property type="match status" value="1"/>
</dbReference>
<feature type="compositionally biased region" description="Basic and acidic residues" evidence="26">
    <location>
        <begin position="968"/>
        <end position="977"/>
    </location>
</feature>
<keyword evidence="9" id="KW-0028">Amino-acid biosynthesis</keyword>
<dbReference type="GO" id="GO:0006537">
    <property type="term" value="P:glutamate biosynthetic process"/>
    <property type="evidence" value="ECO:0007669"/>
    <property type="project" value="UniProtKB-KW"/>
</dbReference>
<dbReference type="InterPro" id="IPR050711">
    <property type="entry name" value="ET-N_metabolism_enzyme"/>
</dbReference>
<dbReference type="InterPro" id="IPR029055">
    <property type="entry name" value="Ntn_hydrolases_N"/>
</dbReference>
<comment type="catalytic activity">
    <reaction evidence="23">
        <text>2 L-glutamate + NAD(+) = L-glutamine + 2-oxoglutarate + NADH + H(+)</text>
        <dbReference type="Rhea" id="RHEA:13753"/>
        <dbReference type="ChEBI" id="CHEBI:15378"/>
        <dbReference type="ChEBI" id="CHEBI:16810"/>
        <dbReference type="ChEBI" id="CHEBI:29985"/>
        <dbReference type="ChEBI" id="CHEBI:57540"/>
        <dbReference type="ChEBI" id="CHEBI:57945"/>
        <dbReference type="ChEBI" id="CHEBI:58359"/>
        <dbReference type="EC" id="1.4.1.14"/>
    </reaction>
</comment>
<dbReference type="SUPFAM" id="SSF69336">
    <property type="entry name" value="Alpha subunit of glutamate synthase, C-terminal domain"/>
    <property type="match status" value="1"/>
</dbReference>
<dbReference type="CDD" id="cd02808">
    <property type="entry name" value="GltS_FMN"/>
    <property type="match status" value="1"/>
</dbReference>
<comment type="pathway">
    <text evidence="6">Amino-acid biosynthesis; L-glutamate biosynthesis via GLT pathway; L-glutamate from 2-oxoglutarate and L-glutamine (NAD(+) route): step 1/1.</text>
</comment>
<dbReference type="FunFam" id="3.20.20.70:FF:000017">
    <property type="entry name" value="Glutamate synthase [NADH], amyloplastic"/>
    <property type="match status" value="1"/>
</dbReference>
<evidence type="ECO:0000256" key="2">
    <source>
        <dbReference type="ARBA" id="ARBA00001927"/>
    </source>
</evidence>
<keyword evidence="13" id="KW-0274">FAD</keyword>
<dbReference type="InterPro" id="IPR036485">
    <property type="entry name" value="Glu_synth_asu_C_sf"/>
</dbReference>
<evidence type="ECO:0000256" key="21">
    <source>
        <dbReference type="ARBA" id="ARBA00037928"/>
    </source>
</evidence>
<evidence type="ECO:0000256" key="19">
    <source>
        <dbReference type="ARBA" id="ARBA00023291"/>
    </source>
</evidence>
<evidence type="ECO:0000256" key="4">
    <source>
        <dbReference type="ARBA" id="ARBA00004802"/>
    </source>
</evidence>
<comment type="similarity">
    <text evidence="7">Belongs to the glutamate synthase family.</text>
</comment>
<evidence type="ECO:0000256" key="23">
    <source>
        <dbReference type="ARBA" id="ARBA00048867"/>
    </source>
</evidence>
<evidence type="ECO:0000256" key="17">
    <source>
        <dbReference type="ARBA" id="ARBA00023014"/>
    </source>
</evidence>
<evidence type="ECO:0000256" key="12">
    <source>
        <dbReference type="ARBA" id="ARBA00022723"/>
    </source>
</evidence>
<dbReference type="FunFam" id="3.20.20.70:FF:000031">
    <property type="entry name" value="Glutamate synthase 1 [NADH]"/>
    <property type="match status" value="1"/>
</dbReference>
<proteinExistence type="inferred from homology"/>
<dbReference type="PROSITE" id="PS51278">
    <property type="entry name" value="GATASE_TYPE_2"/>
    <property type="match status" value="1"/>
</dbReference>
<evidence type="ECO:0000256" key="9">
    <source>
        <dbReference type="ARBA" id="ARBA00022605"/>
    </source>
</evidence>
<dbReference type="InterPro" id="IPR002489">
    <property type="entry name" value="Glu_synth_asu_C"/>
</dbReference>
<evidence type="ECO:0000256" key="24">
    <source>
        <dbReference type="ARBA" id="ARBA00057049"/>
    </source>
</evidence>
<keyword evidence="11" id="KW-0288">FMN</keyword>
<dbReference type="Proteomes" id="UP000664859">
    <property type="component" value="Unassembled WGS sequence"/>
</dbReference>
<dbReference type="Pfam" id="PF00310">
    <property type="entry name" value="GATase_2"/>
    <property type="match status" value="1"/>
</dbReference>
<dbReference type="EC" id="1.4.7.1" evidence="22"/>
<evidence type="ECO:0000256" key="20">
    <source>
        <dbReference type="ARBA" id="ARBA00024383"/>
    </source>
</evidence>
<dbReference type="GO" id="GO:0016040">
    <property type="term" value="F:glutamate synthase (NADH) activity"/>
    <property type="evidence" value="ECO:0007669"/>
    <property type="project" value="UniProtKB-EC"/>
</dbReference>
<dbReference type="Gene3D" id="3.60.20.10">
    <property type="entry name" value="Glutamine Phosphoribosylpyrophosphate, subunit 1, domain 1"/>
    <property type="match status" value="1"/>
</dbReference>
<comment type="subunit">
    <text evidence="8">Homotrimer.</text>
</comment>
<gene>
    <name evidence="28" type="ORF">JKP88DRAFT_88612</name>
</gene>
<evidence type="ECO:0000256" key="8">
    <source>
        <dbReference type="ARBA" id="ARBA00011233"/>
    </source>
</evidence>
<dbReference type="EC" id="1.4.1.14" evidence="20"/>
<dbReference type="GO" id="GO:0046872">
    <property type="term" value="F:metal ion binding"/>
    <property type="evidence" value="ECO:0007669"/>
    <property type="project" value="UniProtKB-KW"/>
</dbReference>
<comment type="pathway">
    <text evidence="21">Amino-acid biosynthesis; L-glutamate biosynthesis via GLT pathway; L-glutamate from 2-oxoglutarate and L-glutamine (ferredoxin route): step 1/1.</text>
</comment>
<evidence type="ECO:0000256" key="26">
    <source>
        <dbReference type="SAM" id="MobiDB-lite"/>
    </source>
</evidence>
<evidence type="ECO:0000256" key="13">
    <source>
        <dbReference type="ARBA" id="ARBA00022827"/>
    </source>
</evidence>
<feature type="region of interest" description="Disordered" evidence="26">
    <location>
        <begin position="956"/>
        <end position="977"/>
    </location>
</feature>
<evidence type="ECO:0000256" key="22">
    <source>
        <dbReference type="ARBA" id="ARBA00039085"/>
    </source>
</evidence>
<evidence type="ECO:0000256" key="3">
    <source>
        <dbReference type="ARBA" id="ARBA00001974"/>
    </source>
</evidence>
<evidence type="ECO:0000256" key="6">
    <source>
        <dbReference type="ARBA" id="ARBA00004944"/>
    </source>
</evidence>
<evidence type="ECO:0000256" key="15">
    <source>
        <dbReference type="ARBA" id="ARBA00023002"/>
    </source>
</evidence>
<comment type="pathway">
    <text evidence="5">Nitrogen metabolism.</text>
</comment>
<comment type="cofactor">
    <cofactor evidence="3">
        <name>FAD</name>
        <dbReference type="ChEBI" id="CHEBI:57692"/>
    </cofactor>
</comment>
<dbReference type="CDD" id="cd00713">
    <property type="entry name" value="GltS"/>
    <property type="match status" value="1"/>
</dbReference>
<dbReference type="InterPro" id="IPR013785">
    <property type="entry name" value="Aldolase_TIM"/>
</dbReference>